<evidence type="ECO:0008006" key="3">
    <source>
        <dbReference type="Google" id="ProtNLM"/>
    </source>
</evidence>
<organism evidence="1 2">
    <name type="scientific">Mycobacterium phage Weiss13</name>
    <dbReference type="NCBI Taxonomy" id="1784843"/>
    <lineage>
        <taxon>Viruses</taxon>
        <taxon>Duplodnaviria</taxon>
        <taxon>Heunggongvirae</taxon>
        <taxon>Uroviricota</taxon>
        <taxon>Caudoviricetes</taxon>
        <taxon>Papyrusvirus</taxon>
        <taxon>Papyrusvirus send513</taxon>
    </lineage>
</organism>
<proteinExistence type="predicted"/>
<reference evidence="1 2" key="1">
    <citation type="submission" date="2015-08" db="EMBL/GenBank/DDBJ databases">
        <authorList>
            <person name="Adams C.A."/>
            <person name="Ardeshna N.S."/>
            <person name="Badithe A.V."/>
            <person name="Badrani J.H."/>
            <person name="Birkholz E.A."/>
            <person name="Butler M."/>
            <person name="Chu A."/>
            <person name="Farmer C.N."/>
            <person name="Frischer G.M."/>
            <person name="Hsieh L.Y."/>
            <person name="Jackson K.B."/>
            <person name="Kagy D.N."/>
            <person name="Kendall J.C."/>
            <person name="Lin C.Y."/>
            <person name="Morgan M.N."/>
            <person name="Nachnani R."/>
            <person name="Nadeau S.M."/>
            <person name="Parikh M."/>
            <person name="Perez M.V."/>
            <person name="Peters C.E."/>
            <person name="Pogliano J."/>
            <person name="Popescu N.I."/>
            <person name="Shiao R."/>
            <person name="Song C.L."/>
            <person name="Ting J.M."/>
            <person name="Udani D.R."/>
            <person name="Waller L.B."/>
            <person name="Wang A.Y."/>
            <person name="Wu C.E."/>
            <person name="Yang A.B."/>
            <person name="Yao J."/>
            <person name="Zhang B.H."/>
            <person name="Anders K.R."/>
            <person name="Bradley K.W."/>
            <person name="Asai D.J."/>
            <person name="Bowman C.A."/>
            <person name="Russell D.A."/>
            <person name="Pope W.H."/>
            <person name="Jacobs-Sera D."/>
            <person name="Hendrix R.W."/>
            <person name="Hatfull G.F."/>
        </authorList>
    </citation>
    <scope>NUCLEOTIDE SEQUENCE [LARGE SCALE GENOMIC DNA]</scope>
</reference>
<name>A0A120HUJ4_9CAUD</name>
<protein>
    <recommendedName>
        <fullName evidence="3">Tail terminator</fullName>
    </recommendedName>
</protein>
<dbReference type="Proteomes" id="UP000224265">
    <property type="component" value="Segment"/>
</dbReference>
<sequence length="142" mass="15972">MSRAALFNALIADATLNGYGINSNTVFHNWSKEERPTNGTAFAILRWEDEAKPLWGSEPERGPRNLTAWVHYPIELSNDFNKVTRVLDRMDDVLRGLRDVAGNDGYKLSFVQLGGRSPDLVDDGFNTITRHASYQIYSVPSI</sequence>
<accession>A0A120HUJ4</accession>
<dbReference type="EMBL" id="KT591076">
    <property type="protein sequence ID" value="AMB17235.1"/>
    <property type="molecule type" value="Genomic_DNA"/>
</dbReference>
<gene>
    <name evidence="1" type="ORF">SEA_WEISS13_21</name>
</gene>
<evidence type="ECO:0000313" key="1">
    <source>
        <dbReference type="EMBL" id="AMB17235.1"/>
    </source>
</evidence>
<evidence type="ECO:0000313" key="2">
    <source>
        <dbReference type="Proteomes" id="UP000224265"/>
    </source>
</evidence>